<evidence type="ECO:0000256" key="4">
    <source>
        <dbReference type="ARBA" id="ARBA00022989"/>
    </source>
</evidence>
<evidence type="ECO:0000256" key="1">
    <source>
        <dbReference type="ARBA" id="ARBA00004651"/>
    </source>
</evidence>
<dbReference type="InterPro" id="IPR020846">
    <property type="entry name" value="MFS_dom"/>
</dbReference>
<feature type="transmembrane region" description="Helical" evidence="6">
    <location>
        <begin position="235"/>
        <end position="256"/>
    </location>
</feature>
<dbReference type="InterPro" id="IPR036259">
    <property type="entry name" value="MFS_trans_sf"/>
</dbReference>
<keyword evidence="5 6" id="KW-0472">Membrane</keyword>
<feature type="transmembrane region" description="Helical" evidence="6">
    <location>
        <begin position="21"/>
        <end position="42"/>
    </location>
</feature>
<evidence type="ECO:0000256" key="5">
    <source>
        <dbReference type="ARBA" id="ARBA00023136"/>
    </source>
</evidence>
<feature type="transmembrane region" description="Helical" evidence="6">
    <location>
        <begin position="368"/>
        <end position="390"/>
    </location>
</feature>
<dbReference type="PANTHER" id="PTHR43124">
    <property type="entry name" value="PURINE EFFLUX PUMP PBUE"/>
    <property type="match status" value="1"/>
</dbReference>
<dbReference type="GO" id="GO:0005886">
    <property type="term" value="C:plasma membrane"/>
    <property type="evidence" value="ECO:0007669"/>
    <property type="project" value="UniProtKB-SubCell"/>
</dbReference>
<keyword evidence="2" id="KW-1003">Cell membrane</keyword>
<feature type="transmembrane region" description="Helical" evidence="6">
    <location>
        <begin position="54"/>
        <end position="74"/>
    </location>
</feature>
<dbReference type="Pfam" id="PF07690">
    <property type="entry name" value="MFS_1"/>
    <property type="match status" value="1"/>
</dbReference>
<dbReference type="SUPFAM" id="SSF103473">
    <property type="entry name" value="MFS general substrate transporter"/>
    <property type="match status" value="1"/>
</dbReference>
<feature type="transmembrane region" description="Helical" evidence="6">
    <location>
        <begin position="144"/>
        <end position="170"/>
    </location>
</feature>
<sequence length="440" mass="47162">MGLSWARELTEYPTGSRRRRILIMAVLASLIASYEAQIAPVLPLLLDDLGISLVTYGTVSAVALCAGAVASMIGGRLTDRFGRVRVLIPLMLLTALCCFAMAAVRTTGQFLAVRAVLSALDGVVVAATAPLVRDFSPRMGRAQAFGFWTWGPVGANFMAAAIAGITLPLFDNAWQSQFLIMGATSLLISLVIAFNIADLSPQLRARVQQTEHRALGEAAAAEPVGMRTLFAHKVMWAHVVGISVWLVLYLTLSLFGQKMLVDTFALSLSQASAVMAVFWVLNIGTVVLAGRWSDRVQLRKPFTAAGTAVAAVMTGYLVVLVGRGSISLTELLITGALIGAGMGAAYAPWMANYSENTEDVDPRLQGGAWGVFSFLTRAVAVLVVLLMPQVVAVAGWSTWLVVSLGCLLVFLPIMLLFRGPWRRSPAEPLLPTSPRGRNWM</sequence>
<gene>
    <name evidence="8" type="ORF">SAMN05660874_04537</name>
</gene>
<evidence type="ECO:0000259" key="7">
    <source>
        <dbReference type="PROSITE" id="PS50850"/>
    </source>
</evidence>
<dbReference type="InterPro" id="IPR011701">
    <property type="entry name" value="MFS"/>
</dbReference>
<name>A0A1I6U3J1_9PSEU</name>
<feature type="transmembrane region" description="Helical" evidence="6">
    <location>
        <begin position="302"/>
        <end position="322"/>
    </location>
</feature>
<dbReference type="PROSITE" id="PS50850">
    <property type="entry name" value="MFS"/>
    <property type="match status" value="1"/>
</dbReference>
<dbReference type="CDD" id="cd06174">
    <property type="entry name" value="MFS"/>
    <property type="match status" value="1"/>
</dbReference>
<feature type="transmembrane region" description="Helical" evidence="6">
    <location>
        <begin position="268"/>
        <end position="290"/>
    </location>
</feature>
<evidence type="ECO:0000256" key="3">
    <source>
        <dbReference type="ARBA" id="ARBA00022692"/>
    </source>
</evidence>
<protein>
    <submittedName>
        <fullName evidence="8">MFS transporter, OPA family, glycerol-3-phosphate transporter</fullName>
    </submittedName>
</protein>
<accession>A0A1I6U3J1</accession>
<keyword evidence="3 6" id="KW-0812">Transmembrane</keyword>
<evidence type="ECO:0000313" key="8">
    <source>
        <dbReference type="EMBL" id="SFS95995.1"/>
    </source>
</evidence>
<dbReference type="Proteomes" id="UP000198852">
    <property type="component" value="Unassembled WGS sequence"/>
</dbReference>
<feature type="transmembrane region" description="Helical" evidence="6">
    <location>
        <begin position="110"/>
        <end position="132"/>
    </location>
</feature>
<organism evidence="8 9">
    <name type="scientific">Saccharopolyspora flava</name>
    <dbReference type="NCBI Taxonomy" id="95161"/>
    <lineage>
        <taxon>Bacteria</taxon>
        <taxon>Bacillati</taxon>
        <taxon>Actinomycetota</taxon>
        <taxon>Actinomycetes</taxon>
        <taxon>Pseudonocardiales</taxon>
        <taxon>Pseudonocardiaceae</taxon>
        <taxon>Saccharopolyspora</taxon>
    </lineage>
</organism>
<reference evidence="9" key="1">
    <citation type="submission" date="2016-10" db="EMBL/GenBank/DDBJ databases">
        <authorList>
            <person name="Varghese N."/>
            <person name="Submissions S."/>
        </authorList>
    </citation>
    <scope>NUCLEOTIDE SEQUENCE [LARGE SCALE GENOMIC DNA]</scope>
    <source>
        <strain evidence="9">DSM 44771</strain>
    </source>
</reference>
<dbReference type="PANTHER" id="PTHR43124:SF3">
    <property type="entry name" value="CHLORAMPHENICOL EFFLUX PUMP RV0191"/>
    <property type="match status" value="1"/>
</dbReference>
<dbReference type="Gene3D" id="1.20.1250.20">
    <property type="entry name" value="MFS general substrate transporter like domains"/>
    <property type="match status" value="2"/>
</dbReference>
<dbReference type="GO" id="GO:0022857">
    <property type="term" value="F:transmembrane transporter activity"/>
    <property type="evidence" value="ECO:0007669"/>
    <property type="project" value="InterPro"/>
</dbReference>
<evidence type="ECO:0000313" key="9">
    <source>
        <dbReference type="Proteomes" id="UP000198852"/>
    </source>
</evidence>
<feature type="transmembrane region" description="Helical" evidence="6">
    <location>
        <begin position="86"/>
        <end position="104"/>
    </location>
</feature>
<dbReference type="RefSeq" id="WP_175548215.1">
    <property type="nucleotide sequence ID" value="NZ_FOZX01000009.1"/>
</dbReference>
<dbReference type="InterPro" id="IPR050189">
    <property type="entry name" value="MFS_Efflux_Transporters"/>
</dbReference>
<feature type="transmembrane region" description="Helical" evidence="6">
    <location>
        <begin position="176"/>
        <end position="197"/>
    </location>
</feature>
<keyword evidence="4 6" id="KW-1133">Transmembrane helix</keyword>
<feature type="transmembrane region" description="Helical" evidence="6">
    <location>
        <begin position="328"/>
        <end position="347"/>
    </location>
</feature>
<comment type="subcellular location">
    <subcellularLocation>
        <location evidence="1">Cell membrane</location>
        <topology evidence="1">Multi-pass membrane protein</topology>
    </subcellularLocation>
</comment>
<proteinExistence type="predicted"/>
<evidence type="ECO:0000256" key="6">
    <source>
        <dbReference type="SAM" id="Phobius"/>
    </source>
</evidence>
<feature type="domain" description="Major facilitator superfamily (MFS) profile" evidence="7">
    <location>
        <begin position="20"/>
        <end position="421"/>
    </location>
</feature>
<dbReference type="EMBL" id="FOZX01000009">
    <property type="protein sequence ID" value="SFS95995.1"/>
    <property type="molecule type" value="Genomic_DNA"/>
</dbReference>
<dbReference type="STRING" id="95161.SAMN05660874_04537"/>
<dbReference type="AlphaFoldDB" id="A0A1I6U3J1"/>
<feature type="transmembrane region" description="Helical" evidence="6">
    <location>
        <begin position="396"/>
        <end position="417"/>
    </location>
</feature>
<evidence type="ECO:0000256" key="2">
    <source>
        <dbReference type="ARBA" id="ARBA00022475"/>
    </source>
</evidence>
<keyword evidence="9" id="KW-1185">Reference proteome</keyword>